<reference evidence="2" key="1">
    <citation type="submission" date="2018-11" db="EMBL/GenBank/DDBJ databases">
        <authorList>
            <consortium name="Pathogen Informatics"/>
        </authorList>
    </citation>
    <scope>NUCLEOTIDE SEQUENCE</scope>
</reference>
<evidence type="ECO:0000313" key="3">
    <source>
        <dbReference type="Proteomes" id="UP000784294"/>
    </source>
</evidence>
<dbReference type="Proteomes" id="UP000784294">
    <property type="component" value="Unassembled WGS sequence"/>
</dbReference>
<sequence>MNYMNVVATSASANTSSSAITSTNSLLQPKIDFTSSGLMPTNSTALDVNSFLVNGLCLSTSTNSAGNMDSLPIAHATVKEAEKIGPSTAPVKLVAFLPSCLVSNPDSKWSTPGLEIGQRSIVGLGSGSGVDFSPCSLVNFGHDLGSSGARTGPGTVIGLGSGYQKNEPLEKQVLFMMHRVAGCDSSLSLTHLDRSCLEAQNSCVADTPINNLRMWAPNEIETEASRQSQLPPFQQKQSGSDSQLYSCSANPLSQYHSGNQSRTSQPQFGGHLALPSSSCRVRSDVPIPDGSNNNDPINTSRYVWSY</sequence>
<accession>A0A448WYN9</accession>
<gene>
    <name evidence="2" type="ORF">PXEA_LOCUS16884</name>
</gene>
<comment type="caution">
    <text evidence="2">The sequence shown here is derived from an EMBL/GenBank/DDBJ whole genome shotgun (WGS) entry which is preliminary data.</text>
</comment>
<feature type="region of interest" description="Disordered" evidence="1">
    <location>
        <begin position="279"/>
        <end position="299"/>
    </location>
</feature>
<dbReference type="EMBL" id="CAAALY010061951">
    <property type="protein sequence ID" value="VEL23444.1"/>
    <property type="molecule type" value="Genomic_DNA"/>
</dbReference>
<dbReference type="AlphaFoldDB" id="A0A448WYN9"/>
<feature type="region of interest" description="Disordered" evidence="1">
    <location>
        <begin position="222"/>
        <end position="246"/>
    </location>
</feature>
<organism evidence="2 3">
    <name type="scientific">Protopolystoma xenopodis</name>
    <dbReference type="NCBI Taxonomy" id="117903"/>
    <lineage>
        <taxon>Eukaryota</taxon>
        <taxon>Metazoa</taxon>
        <taxon>Spiralia</taxon>
        <taxon>Lophotrochozoa</taxon>
        <taxon>Platyhelminthes</taxon>
        <taxon>Monogenea</taxon>
        <taxon>Polyopisthocotylea</taxon>
        <taxon>Polystomatidea</taxon>
        <taxon>Polystomatidae</taxon>
        <taxon>Protopolystoma</taxon>
    </lineage>
</organism>
<name>A0A448WYN9_9PLAT</name>
<feature type="compositionally biased region" description="Polar residues" evidence="1">
    <location>
        <begin position="225"/>
        <end position="246"/>
    </location>
</feature>
<keyword evidence="3" id="KW-1185">Reference proteome</keyword>
<protein>
    <submittedName>
        <fullName evidence="2">Uncharacterized protein</fullName>
    </submittedName>
</protein>
<proteinExistence type="predicted"/>
<evidence type="ECO:0000313" key="2">
    <source>
        <dbReference type="EMBL" id="VEL23444.1"/>
    </source>
</evidence>
<feature type="compositionally biased region" description="Polar residues" evidence="1">
    <location>
        <begin position="290"/>
        <end position="299"/>
    </location>
</feature>
<evidence type="ECO:0000256" key="1">
    <source>
        <dbReference type="SAM" id="MobiDB-lite"/>
    </source>
</evidence>